<comment type="caution">
    <text evidence="6">The sequence shown here is derived from an EMBL/GenBank/DDBJ whole genome shotgun (WGS) entry which is preliminary data.</text>
</comment>
<evidence type="ECO:0000256" key="4">
    <source>
        <dbReference type="ARBA" id="ARBA00023136"/>
    </source>
</evidence>
<evidence type="ECO:0000256" key="1">
    <source>
        <dbReference type="ARBA" id="ARBA00004370"/>
    </source>
</evidence>
<feature type="transmembrane region" description="Helical" evidence="5">
    <location>
        <begin position="54"/>
        <end position="73"/>
    </location>
</feature>
<comment type="subcellular location">
    <subcellularLocation>
        <location evidence="1">Membrane</location>
    </subcellularLocation>
</comment>
<sequence length="106" mass="11246">MNLSIIAALAYGILAVIGGIIGYIQANSQVSLFSGMISGLLLILAAYLQIQGLAWASILAVLVTLILVIFFALRLAKTRKFMPAGLMVILGMLALTLMVNQLVIGR</sequence>
<dbReference type="PANTHER" id="PTHR12668">
    <property type="entry name" value="TRANSMEMBRANE PROTEIN 14, 15"/>
    <property type="match status" value="1"/>
</dbReference>
<accession>A0ABU5UV40</accession>
<keyword evidence="2 5" id="KW-0812">Transmembrane</keyword>
<dbReference type="InterPro" id="IPR044890">
    <property type="entry name" value="TMEM14_sf"/>
</dbReference>
<feature type="transmembrane region" description="Helical" evidence="5">
    <location>
        <begin position="31"/>
        <end position="48"/>
    </location>
</feature>
<dbReference type="Gene3D" id="1.10.10.1740">
    <property type="entry name" value="Transmembrane protein 14-like"/>
    <property type="match status" value="1"/>
</dbReference>
<name>A0ABU5UV40_NODSP</name>
<keyword evidence="3 5" id="KW-1133">Transmembrane helix</keyword>
<dbReference type="Pfam" id="PF03647">
    <property type="entry name" value="Tmemb_14"/>
    <property type="match status" value="1"/>
</dbReference>
<keyword evidence="4 5" id="KW-0472">Membrane</keyword>
<evidence type="ECO:0000256" key="5">
    <source>
        <dbReference type="SAM" id="Phobius"/>
    </source>
</evidence>
<feature type="transmembrane region" description="Helical" evidence="5">
    <location>
        <begin position="6"/>
        <end position="24"/>
    </location>
</feature>
<feature type="transmembrane region" description="Helical" evidence="5">
    <location>
        <begin position="85"/>
        <end position="104"/>
    </location>
</feature>
<evidence type="ECO:0000256" key="2">
    <source>
        <dbReference type="ARBA" id="ARBA00022692"/>
    </source>
</evidence>
<keyword evidence="7" id="KW-1185">Reference proteome</keyword>
<dbReference type="Proteomes" id="UP001303285">
    <property type="component" value="Unassembled WGS sequence"/>
</dbReference>
<dbReference type="EMBL" id="JAYGHK010000036">
    <property type="protein sequence ID" value="MEA5608920.1"/>
    <property type="molecule type" value="Genomic_DNA"/>
</dbReference>
<evidence type="ECO:0000313" key="7">
    <source>
        <dbReference type="Proteomes" id="UP001303285"/>
    </source>
</evidence>
<reference evidence="6 7" key="1">
    <citation type="submission" date="2023-12" db="EMBL/GenBank/DDBJ databases">
        <title>Baltic Sea Cyanobacteria.</title>
        <authorList>
            <person name="Delbaje E."/>
            <person name="Fewer D.P."/>
            <person name="Shishido T.K."/>
        </authorList>
    </citation>
    <scope>NUCLEOTIDE SEQUENCE [LARGE SCALE GENOMIC DNA]</scope>
    <source>
        <strain evidence="6 7">UHCC 0060</strain>
    </source>
</reference>
<evidence type="ECO:0000256" key="3">
    <source>
        <dbReference type="ARBA" id="ARBA00022989"/>
    </source>
</evidence>
<organism evidence="6 7">
    <name type="scientific">Nodularia spumigena UHCC 0060</name>
    <dbReference type="NCBI Taxonomy" id="3110300"/>
    <lineage>
        <taxon>Bacteria</taxon>
        <taxon>Bacillati</taxon>
        <taxon>Cyanobacteriota</taxon>
        <taxon>Cyanophyceae</taxon>
        <taxon>Nostocales</taxon>
        <taxon>Nodulariaceae</taxon>
        <taxon>Nodularia</taxon>
    </lineage>
</organism>
<dbReference type="PANTHER" id="PTHR12668:SF43">
    <property type="entry name" value="TRANSMEMBRANE PROTEIN 14 HOMOLOG"/>
    <property type="match status" value="1"/>
</dbReference>
<proteinExistence type="predicted"/>
<protein>
    <submittedName>
        <fullName evidence="6">TMEM14 family protein</fullName>
    </submittedName>
</protein>
<gene>
    <name evidence="6" type="ORF">VB695_12720</name>
</gene>
<evidence type="ECO:0000313" key="6">
    <source>
        <dbReference type="EMBL" id="MEA5608920.1"/>
    </source>
</evidence>
<dbReference type="InterPro" id="IPR005349">
    <property type="entry name" value="TMEM14"/>
</dbReference>